<evidence type="ECO:0000313" key="6">
    <source>
        <dbReference type="EMBL" id="MBN1574005.1"/>
    </source>
</evidence>
<comment type="subcellular location">
    <subcellularLocation>
        <location evidence="1">Cell envelope</location>
    </subcellularLocation>
</comment>
<keyword evidence="2" id="KW-0201">Cytochrome c-type biogenesis</keyword>
<dbReference type="InterPro" id="IPR013766">
    <property type="entry name" value="Thioredoxin_domain"/>
</dbReference>
<dbReference type="AlphaFoldDB" id="A0A9D8KH99"/>
<name>A0A9D8KH99_9DELT</name>
<dbReference type="Pfam" id="PF00578">
    <property type="entry name" value="AhpC-TSA"/>
    <property type="match status" value="1"/>
</dbReference>
<dbReference type="CDD" id="cd02966">
    <property type="entry name" value="TlpA_like_family"/>
    <property type="match status" value="1"/>
</dbReference>
<keyword evidence="4" id="KW-0676">Redox-active center</keyword>
<feature type="domain" description="Thioredoxin" evidence="5">
    <location>
        <begin position="34"/>
        <end position="172"/>
    </location>
</feature>
<accession>A0A9D8KH99</accession>
<evidence type="ECO:0000256" key="4">
    <source>
        <dbReference type="ARBA" id="ARBA00023284"/>
    </source>
</evidence>
<organism evidence="6 7">
    <name type="scientific">Candidatus Zymogenus saltonus</name>
    <dbReference type="NCBI Taxonomy" id="2844893"/>
    <lineage>
        <taxon>Bacteria</taxon>
        <taxon>Deltaproteobacteria</taxon>
        <taxon>Candidatus Zymogenia</taxon>
        <taxon>Candidatus Zymogeniales</taxon>
        <taxon>Candidatus Zymogenaceae</taxon>
        <taxon>Candidatus Zymogenus</taxon>
    </lineage>
</organism>
<evidence type="ECO:0000256" key="3">
    <source>
        <dbReference type="ARBA" id="ARBA00023157"/>
    </source>
</evidence>
<dbReference type="GO" id="GO:0017004">
    <property type="term" value="P:cytochrome complex assembly"/>
    <property type="evidence" value="ECO:0007669"/>
    <property type="project" value="UniProtKB-KW"/>
</dbReference>
<reference evidence="6" key="1">
    <citation type="journal article" date="2021" name="Environ. Microbiol.">
        <title>Genomic characterization of three novel Desulfobacterota classes expand the metabolic and phylogenetic diversity of the phylum.</title>
        <authorList>
            <person name="Murphy C.L."/>
            <person name="Biggerstaff J."/>
            <person name="Eichhorn A."/>
            <person name="Ewing E."/>
            <person name="Shahan R."/>
            <person name="Soriano D."/>
            <person name="Stewart S."/>
            <person name="VanMol K."/>
            <person name="Walker R."/>
            <person name="Walters P."/>
            <person name="Elshahed M.S."/>
            <person name="Youssef N.H."/>
        </authorList>
    </citation>
    <scope>NUCLEOTIDE SEQUENCE</scope>
    <source>
        <strain evidence="6">Zod_Metabat.24</strain>
    </source>
</reference>
<evidence type="ECO:0000313" key="7">
    <source>
        <dbReference type="Proteomes" id="UP000809273"/>
    </source>
</evidence>
<protein>
    <submittedName>
        <fullName evidence="6">TlpA family protein disulfide reductase</fullName>
    </submittedName>
</protein>
<gene>
    <name evidence="6" type="ORF">JW984_12485</name>
</gene>
<sequence>MTNSMRALVAVFLTGLALLMVFKAGLKFAVAGGAAVGLKAPDFTLTDLDGNGISLSDYEGKVVLLNLWATYCGPCREEMPSLNGLMKKMADYSFVILTINIDPGKSERVREFMEENGYTFKVLHDPKKEISALYYFTGIPTTYIIDMNGIIVDKSVGAEDWESRDRIDQLKALSTVTGSVP</sequence>
<dbReference type="InterPro" id="IPR017937">
    <property type="entry name" value="Thioredoxin_CS"/>
</dbReference>
<comment type="caution">
    <text evidence="6">The sequence shown here is derived from an EMBL/GenBank/DDBJ whole genome shotgun (WGS) entry which is preliminary data.</text>
</comment>
<dbReference type="SUPFAM" id="SSF52833">
    <property type="entry name" value="Thioredoxin-like"/>
    <property type="match status" value="1"/>
</dbReference>
<dbReference type="GO" id="GO:0016491">
    <property type="term" value="F:oxidoreductase activity"/>
    <property type="evidence" value="ECO:0007669"/>
    <property type="project" value="InterPro"/>
</dbReference>
<dbReference type="GO" id="GO:0016209">
    <property type="term" value="F:antioxidant activity"/>
    <property type="evidence" value="ECO:0007669"/>
    <property type="project" value="InterPro"/>
</dbReference>
<dbReference type="InterPro" id="IPR050553">
    <property type="entry name" value="Thioredoxin_ResA/DsbE_sf"/>
</dbReference>
<dbReference type="Gene3D" id="3.40.30.10">
    <property type="entry name" value="Glutaredoxin"/>
    <property type="match status" value="1"/>
</dbReference>
<dbReference type="GO" id="GO:0030313">
    <property type="term" value="C:cell envelope"/>
    <property type="evidence" value="ECO:0007669"/>
    <property type="project" value="UniProtKB-SubCell"/>
</dbReference>
<dbReference type="InterPro" id="IPR000866">
    <property type="entry name" value="AhpC/TSA"/>
</dbReference>
<dbReference type="PANTHER" id="PTHR42852">
    <property type="entry name" value="THIOL:DISULFIDE INTERCHANGE PROTEIN DSBE"/>
    <property type="match status" value="1"/>
</dbReference>
<dbReference type="PROSITE" id="PS51352">
    <property type="entry name" value="THIOREDOXIN_2"/>
    <property type="match status" value="1"/>
</dbReference>
<keyword evidence="3" id="KW-1015">Disulfide bond</keyword>
<reference evidence="6" key="2">
    <citation type="submission" date="2021-01" db="EMBL/GenBank/DDBJ databases">
        <authorList>
            <person name="Hahn C.R."/>
            <person name="Youssef N.H."/>
            <person name="Elshahed M."/>
        </authorList>
    </citation>
    <scope>NUCLEOTIDE SEQUENCE</scope>
    <source>
        <strain evidence="6">Zod_Metabat.24</strain>
    </source>
</reference>
<evidence type="ECO:0000256" key="1">
    <source>
        <dbReference type="ARBA" id="ARBA00004196"/>
    </source>
</evidence>
<evidence type="ECO:0000259" key="5">
    <source>
        <dbReference type="PROSITE" id="PS51352"/>
    </source>
</evidence>
<dbReference type="PROSITE" id="PS00194">
    <property type="entry name" value="THIOREDOXIN_1"/>
    <property type="match status" value="1"/>
</dbReference>
<dbReference type="PANTHER" id="PTHR42852:SF6">
    <property type="entry name" value="THIOL:DISULFIDE INTERCHANGE PROTEIN DSBE"/>
    <property type="match status" value="1"/>
</dbReference>
<evidence type="ECO:0000256" key="2">
    <source>
        <dbReference type="ARBA" id="ARBA00022748"/>
    </source>
</evidence>
<dbReference type="Proteomes" id="UP000809273">
    <property type="component" value="Unassembled WGS sequence"/>
</dbReference>
<proteinExistence type="predicted"/>
<dbReference type="EMBL" id="JAFGIX010000062">
    <property type="protein sequence ID" value="MBN1574005.1"/>
    <property type="molecule type" value="Genomic_DNA"/>
</dbReference>
<dbReference type="InterPro" id="IPR036249">
    <property type="entry name" value="Thioredoxin-like_sf"/>
</dbReference>